<dbReference type="PROSITE" id="PS50158">
    <property type="entry name" value="ZF_CCHC"/>
    <property type="match status" value="2"/>
</dbReference>
<keyword evidence="1" id="KW-0479">Metal-binding</keyword>
<reference evidence="4 5" key="1">
    <citation type="submission" date="2019-09" db="EMBL/GenBank/DDBJ databases">
        <title>Draft genome of the ectomycorrhizal ascomycete Sphaerosporella brunnea.</title>
        <authorList>
            <consortium name="DOE Joint Genome Institute"/>
            <person name="Benucci G.M."/>
            <person name="Marozzi G."/>
            <person name="Antonielli L."/>
            <person name="Sanchez S."/>
            <person name="Marco P."/>
            <person name="Wang X."/>
            <person name="Falini L.B."/>
            <person name="Barry K."/>
            <person name="Haridas S."/>
            <person name="Lipzen A."/>
            <person name="Labutti K."/>
            <person name="Grigoriev I.V."/>
            <person name="Murat C."/>
            <person name="Martin F."/>
            <person name="Albertini E."/>
            <person name="Donnini D."/>
            <person name="Bonito G."/>
        </authorList>
    </citation>
    <scope>NUCLEOTIDE SEQUENCE [LARGE SCALE GENOMIC DNA]</scope>
    <source>
        <strain evidence="4 5">Sb_GMNB300</strain>
    </source>
</reference>
<sequence>MQRAAAASPSKSDTAAIKAATAEESARREAATLALRPRVPIHGGDKDVETQWELSYVRDARHNLRGLKVASVGFSELQIVDSDSEMDEEEEGEMENAGRLVFGNFKKKCAQTPSRKEGDSDENDSSDGNGEDDDILLSKKFAGKRNLLCGLRSISNAGNNNANIKCRSCNKNGHKAADCPKMECYACGGRGHISNDCPNPKKRRKDTDGGYNSVLKKARQSM</sequence>
<evidence type="ECO:0000259" key="3">
    <source>
        <dbReference type="PROSITE" id="PS50158"/>
    </source>
</evidence>
<keyword evidence="5" id="KW-1185">Reference proteome</keyword>
<organism evidence="4 5">
    <name type="scientific">Sphaerosporella brunnea</name>
    <dbReference type="NCBI Taxonomy" id="1250544"/>
    <lineage>
        <taxon>Eukaryota</taxon>
        <taxon>Fungi</taxon>
        <taxon>Dikarya</taxon>
        <taxon>Ascomycota</taxon>
        <taxon>Pezizomycotina</taxon>
        <taxon>Pezizomycetes</taxon>
        <taxon>Pezizales</taxon>
        <taxon>Pyronemataceae</taxon>
        <taxon>Sphaerosporella</taxon>
    </lineage>
</organism>
<dbReference type="InterPro" id="IPR051714">
    <property type="entry name" value="Znf_CCHC_NABP"/>
</dbReference>
<comment type="caution">
    <text evidence="4">The sequence shown here is derived from an EMBL/GenBank/DDBJ whole genome shotgun (WGS) entry which is preliminary data.</text>
</comment>
<dbReference type="PANTHER" id="PTHR23002">
    <property type="entry name" value="ZINC FINGER CCHC DOMAIN CONTAINING PROTEIN"/>
    <property type="match status" value="1"/>
</dbReference>
<dbReference type="GO" id="GO:0003676">
    <property type="term" value="F:nucleic acid binding"/>
    <property type="evidence" value="ECO:0007669"/>
    <property type="project" value="InterPro"/>
</dbReference>
<evidence type="ECO:0000256" key="2">
    <source>
        <dbReference type="SAM" id="MobiDB-lite"/>
    </source>
</evidence>
<dbReference type="SMART" id="SM00343">
    <property type="entry name" value="ZnF_C2HC"/>
    <property type="match status" value="2"/>
</dbReference>
<dbReference type="GO" id="GO:0008270">
    <property type="term" value="F:zinc ion binding"/>
    <property type="evidence" value="ECO:0007669"/>
    <property type="project" value="UniProtKB-KW"/>
</dbReference>
<feature type="compositionally biased region" description="Acidic residues" evidence="2">
    <location>
        <begin position="119"/>
        <end position="133"/>
    </location>
</feature>
<keyword evidence="1" id="KW-0863">Zinc-finger</keyword>
<feature type="domain" description="CCHC-type" evidence="3">
    <location>
        <begin position="184"/>
        <end position="199"/>
    </location>
</feature>
<feature type="domain" description="CCHC-type" evidence="3">
    <location>
        <begin position="165"/>
        <end position="181"/>
    </location>
</feature>
<feature type="region of interest" description="Disordered" evidence="2">
    <location>
        <begin position="1"/>
        <end position="23"/>
    </location>
</feature>
<dbReference type="InterPro" id="IPR001878">
    <property type="entry name" value="Znf_CCHC"/>
</dbReference>
<dbReference type="InParanoid" id="A0A5J5EGW6"/>
<evidence type="ECO:0000313" key="5">
    <source>
        <dbReference type="Proteomes" id="UP000326924"/>
    </source>
</evidence>
<protein>
    <recommendedName>
        <fullName evidence="3">CCHC-type domain-containing protein</fullName>
    </recommendedName>
</protein>
<proteinExistence type="predicted"/>
<evidence type="ECO:0000256" key="1">
    <source>
        <dbReference type="PROSITE-ProRule" id="PRU00047"/>
    </source>
</evidence>
<dbReference type="Pfam" id="PF00098">
    <property type="entry name" value="zf-CCHC"/>
    <property type="match status" value="2"/>
</dbReference>
<feature type="compositionally biased region" description="Low complexity" evidence="2">
    <location>
        <begin position="11"/>
        <end position="23"/>
    </location>
</feature>
<name>A0A5J5EGW6_9PEZI</name>
<dbReference type="SUPFAM" id="SSF57756">
    <property type="entry name" value="Retrovirus zinc finger-like domains"/>
    <property type="match status" value="1"/>
</dbReference>
<dbReference type="InterPro" id="IPR036875">
    <property type="entry name" value="Znf_CCHC_sf"/>
</dbReference>
<gene>
    <name evidence="4" type="ORF">FN846DRAFT_971824</name>
</gene>
<feature type="region of interest" description="Disordered" evidence="2">
    <location>
        <begin position="198"/>
        <end position="222"/>
    </location>
</feature>
<accession>A0A5J5EGW6</accession>
<keyword evidence="1" id="KW-0862">Zinc</keyword>
<dbReference type="AlphaFoldDB" id="A0A5J5EGW6"/>
<dbReference type="EMBL" id="VXIS01000299">
    <property type="protein sequence ID" value="KAA8894945.1"/>
    <property type="molecule type" value="Genomic_DNA"/>
</dbReference>
<dbReference type="OrthoDB" id="3863715at2759"/>
<feature type="region of interest" description="Disordered" evidence="2">
    <location>
        <begin position="110"/>
        <end position="133"/>
    </location>
</feature>
<evidence type="ECO:0000313" key="4">
    <source>
        <dbReference type="EMBL" id="KAA8894945.1"/>
    </source>
</evidence>
<dbReference type="Gene3D" id="4.10.60.10">
    <property type="entry name" value="Zinc finger, CCHC-type"/>
    <property type="match status" value="1"/>
</dbReference>
<dbReference type="Proteomes" id="UP000326924">
    <property type="component" value="Unassembled WGS sequence"/>
</dbReference>